<dbReference type="InterPro" id="IPR051329">
    <property type="entry name" value="NIR_SIR_4Fe-4S"/>
</dbReference>
<sequence>MQSFRTELENPIVEQDIIDLERKIRAFREGKIHDEKFRSLRLARGVYGQRQPGVQMVRIKLPFGKVTFKQLLKIADISDEYGSSNLHLTTRQDIQIHYVSLDRTPQLWAELEQDDITLREACGNTVRNVTSSPTSGVDPLEPFDVSPYAQATFEYFLRNPICQEMGRKFKISFSSSEADTAFAYIHDVGLIPKVNEAGERGFKVLLGGGLGAQPLLASAVEEFLPEDQLIPYIETIIRVFDRYGERNNRNKARLKYLIQKIGLDEVLRLAAEERTAIKVKTWPINRDSVPQPVIPPLTIYPRVPISNPLRYEQWLVTNVFEQKQTGFYGVYVKVPVGDIPTDIARKMVAAIQPYAADEIRITQNQGLLLKYVRKEALPALYEGLNALNMAAPGFDSIADVTTCPGTDTCNLGISNSMTMAKVLEDVIFNEYEDLIYNREIKIKISGCMNSCGQHGLAHIGFHGSSLKAGTRVLPSVQVMLGGGTVGNGEGRVAERVIKVPSKRATHVLRAVLDDYKTLSPEGETFHAYYDRQGKDYFYRLLKPLADLTTLTDDEFVDWGHQETYVSAIGVGECAGVIIDLVATLLYESEEKLGWANGAYAKGLWSDAIYHSYNTFISSAKALLLDKGVNSSTQAGVIREFDAHYVSTGEIDINGTFNDLVLQINKNEPSEEFATAYKQQATDFLEAVKVKREAVLQS</sequence>
<evidence type="ECO:0000256" key="1">
    <source>
        <dbReference type="ARBA" id="ARBA00022485"/>
    </source>
</evidence>
<evidence type="ECO:0000256" key="4">
    <source>
        <dbReference type="ARBA" id="ARBA00023002"/>
    </source>
</evidence>
<keyword evidence="4" id="KW-0560">Oxidoreductase</keyword>
<dbReference type="InterPro" id="IPR036136">
    <property type="entry name" value="Nit/Sulf_reduc_fer-like_dom_sf"/>
</dbReference>
<keyword evidence="5" id="KW-0408">Iron</keyword>
<evidence type="ECO:0000256" key="3">
    <source>
        <dbReference type="ARBA" id="ARBA00022723"/>
    </source>
</evidence>
<dbReference type="Pfam" id="PF03460">
    <property type="entry name" value="NIR_SIR_ferr"/>
    <property type="match status" value="2"/>
</dbReference>
<keyword evidence="10" id="KW-1185">Reference proteome</keyword>
<evidence type="ECO:0000256" key="6">
    <source>
        <dbReference type="ARBA" id="ARBA00023014"/>
    </source>
</evidence>
<proteinExistence type="predicted"/>
<dbReference type="Pfam" id="PF01077">
    <property type="entry name" value="NIR_SIR"/>
    <property type="match status" value="2"/>
</dbReference>
<accession>A0ABT1SYH8</accession>
<dbReference type="SUPFAM" id="SSF55124">
    <property type="entry name" value="Nitrite/Sulfite reductase N-terminal domain-like"/>
    <property type="match status" value="2"/>
</dbReference>
<dbReference type="Gene3D" id="3.90.480.10">
    <property type="entry name" value="Sulfite Reductase Hemoprotein,Domain 2"/>
    <property type="match status" value="1"/>
</dbReference>
<keyword evidence="3" id="KW-0479">Metal-binding</keyword>
<keyword evidence="6" id="KW-0411">Iron-sulfur</keyword>
<dbReference type="RefSeq" id="WP_256537604.1">
    <property type="nucleotide sequence ID" value="NZ_JANHOH010000001.1"/>
</dbReference>
<dbReference type="Proteomes" id="UP001204376">
    <property type="component" value="Unassembled WGS sequence"/>
</dbReference>
<feature type="domain" description="Nitrite/sulphite reductase 4Fe-4S" evidence="7">
    <location>
        <begin position="122"/>
        <end position="275"/>
    </location>
</feature>
<organism evidence="9 10">
    <name type="scientific">Mucilaginibacter aquariorum</name>
    <dbReference type="NCBI Taxonomy" id="2967225"/>
    <lineage>
        <taxon>Bacteria</taxon>
        <taxon>Pseudomonadati</taxon>
        <taxon>Bacteroidota</taxon>
        <taxon>Sphingobacteriia</taxon>
        <taxon>Sphingobacteriales</taxon>
        <taxon>Sphingobacteriaceae</taxon>
        <taxon>Mucilaginibacter</taxon>
    </lineage>
</organism>
<reference evidence="9 10" key="1">
    <citation type="submission" date="2022-07" db="EMBL/GenBank/DDBJ databases">
        <title>Mucilaginibacter sp. JC4.</title>
        <authorList>
            <person name="Le V."/>
            <person name="Ko S.-R."/>
            <person name="Ahn C.-Y."/>
            <person name="Oh H.-M."/>
        </authorList>
    </citation>
    <scope>NUCLEOTIDE SEQUENCE [LARGE SCALE GENOMIC DNA]</scope>
    <source>
        <strain evidence="9 10">JC4</strain>
    </source>
</reference>
<protein>
    <submittedName>
        <fullName evidence="9">Nitrite reductase</fullName>
    </submittedName>
</protein>
<dbReference type="PANTHER" id="PTHR32439">
    <property type="entry name" value="FERREDOXIN--NITRITE REDUCTASE, CHLOROPLASTIC"/>
    <property type="match status" value="1"/>
</dbReference>
<keyword evidence="2" id="KW-0349">Heme</keyword>
<evidence type="ECO:0000256" key="2">
    <source>
        <dbReference type="ARBA" id="ARBA00022617"/>
    </source>
</evidence>
<dbReference type="InterPro" id="IPR005117">
    <property type="entry name" value="NiRdtase/SiRdtase_haem-b_fer"/>
</dbReference>
<evidence type="ECO:0000256" key="5">
    <source>
        <dbReference type="ARBA" id="ARBA00023004"/>
    </source>
</evidence>
<feature type="domain" description="Nitrite/sulphite reductase 4Fe-4S" evidence="7">
    <location>
        <begin position="395"/>
        <end position="539"/>
    </location>
</feature>
<comment type="caution">
    <text evidence="9">The sequence shown here is derived from an EMBL/GenBank/DDBJ whole genome shotgun (WGS) entry which is preliminary data.</text>
</comment>
<dbReference type="Gene3D" id="1.20.120.330">
    <property type="entry name" value="Nucleotidyltransferases domain 2"/>
    <property type="match status" value="1"/>
</dbReference>
<evidence type="ECO:0000259" key="7">
    <source>
        <dbReference type="Pfam" id="PF01077"/>
    </source>
</evidence>
<name>A0ABT1SYH8_9SPHI</name>
<feature type="domain" description="Nitrite/Sulfite reductase ferredoxin-like" evidence="8">
    <location>
        <begin position="321"/>
        <end position="386"/>
    </location>
</feature>
<evidence type="ECO:0000259" key="8">
    <source>
        <dbReference type="Pfam" id="PF03460"/>
    </source>
</evidence>
<dbReference type="PANTHER" id="PTHR32439:SF9">
    <property type="entry name" value="BLR3264 PROTEIN"/>
    <property type="match status" value="1"/>
</dbReference>
<dbReference type="InterPro" id="IPR006067">
    <property type="entry name" value="NO2/SO3_Rdtase_4Fe4S_dom"/>
</dbReference>
<keyword evidence="1" id="KW-0004">4Fe-4S</keyword>
<dbReference type="Gene3D" id="3.30.413.10">
    <property type="entry name" value="Sulfite Reductase Hemoprotein, domain 1"/>
    <property type="match status" value="2"/>
</dbReference>
<feature type="domain" description="Nitrite/Sulfite reductase ferredoxin-like" evidence="8">
    <location>
        <begin position="47"/>
        <end position="113"/>
    </location>
</feature>
<dbReference type="SUPFAM" id="SSF56014">
    <property type="entry name" value="Nitrite and sulphite reductase 4Fe-4S domain-like"/>
    <property type="match status" value="2"/>
</dbReference>
<dbReference type="EMBL" id="JANHOH010000001">
    <property type="protein sequence ID" value="MCQ6957400.1"/>
    <property type="molecule type" value="Genomic_DNA"/>
</dbReference>
<evidence type="ECO:0000313" key="9">
    <source>
        <dbReference type="EMBL" id="MCQ6957400.1"/>
    </source>
</evidence>
<dbReference type="InterPro" id="IPR045854">
    <property type="entry name" value="NO2/SO3_Rdtase_4Fe4S_sf"/>
</dbReference>
<evidence type="ECO:0000313" key="10">
    <source>
        <dbReference type="Proteomes" id="UP001204376"/>
    </source>
</evidence>
<gene>
    <name evidence="9" type="ORF">NPE20_05510</name>
</gene>